<proteinExistence type="predicted"/>
<dbReference type="InterPro" id="IPR008699">
    <property type="entry name" value="NDUFB8"/>
</dbReference>
<dbReference type="WBParaSite" id="Gr19_v10_g1210.t1">
    <property type="protein sequence ID" value="Gr19_v10_g1210.t1"/>
    <property type="gene ID" value="Gr19_v10_g1210"/>
</dbReference>
<dbReference type="Pfam" id="PF05821">
    <property type="entry name" value="NDUF_B8"/>
    <property type="match status" value="1"/>
</dbReference>
<protein>
    <submittedName>
        <fullName evidence="2">Uncharacterized protein</fullName>
    </submittedName>
</protein>
<evidence type="ECO:0000313" key="1">
    <source>
        <dbReference type="Proteomes" id="UP000887572"/>
    </source>
</evidence>
<dbReference type="GO" id="GO:0005739">
    <property type="term" value="C:mitochondrion"/>
    <property type="evidence" value="ECO:0007669"/>
    <property type="project" value="InterPro"/>
</dbReference>
<dbReference type="AlphaFoldDB" id="A0A914GXG5"/>
<keyword evidence="1" id="KW-1185">Reference proteome</keyword>
<organism evidence="1 2">
    <name type="scientific">Globodera rostochiensis</name>
    <name type="common">Golden nematode worm</name>
    <name type="synonym">Heterodera rostochiensis</name>
    <dbReference type="NCBI Taxonomy" id="31243"/>
    <lineage>
        <taxon>Eukaryota</taxon>
        <taxon>Metazoa</taxon>
        <taxon>Ecdysozoa</taxon>
        <taxon>Nematoda</taxon>
        <taxon>Chromadorea</taxon>
        <taxon>Rhabditida</taxon>
        <taxon>Tylenchina</taxon>
        <taxon>Tylenchomorpha</taxon>
        <taxon>Tylenchoidea</taxon>
        <taxon>Heteroderidae</taxon>
        <taxon>Heteroderinae</taxon>
        <taxon>Globodera</taxon>
    </lineage>
</organism>
<dbReference type="PANTHER" id="PTHR12840:SF1">
    <property type="entry name" value="NADH DEHYDROGENASE [UBIQUINONE] 1 BETA SUBCOMPLEX SUBUNIT 8, MITOCHONDRIAL"/>
    <property type="match status" value="1"/>
</dbReference>
<evidence type="ECO:0000313" key="2">
    <source>
        <dbReference type="WBParaSite" id="Gr19_v10_g1210.t1"/>
    </source>
</evidence>
<dbReference type="Proteomes" id="UP000887572">
    <property type="component" value="Unplaced"/>
</dbReference>
<reference evidence="2" key="1">
    <citation type="submission" date="2022-11" db="UniProtKB">
        <authorList>
            <consortium name="WormBaseParasite"/>
        </authorList>
    </citation>
    <scope>IDENTIFICATION</scope>
</reference>
<accession>A0A914GXG5</accession>
<name>A0A914GXG5_GLORO</name>
<sequence length="180" mass="20944">MIISKIESRRFLHASAALCRGAVAQPGWYPRDHMPGAYPRNEEERRAAAIKYGLRPEDYRPHHPHDFINHIGDYPDVGIVAFEQRDPYDNYSNTAHRRNWNEPVKLQIRLFIRLIAYCLESYEPREVLKTLIARRPIFLVQTEIRALASASSDAKTISVRLLPCMAIRRIHKVSNSELHF</sequence>
<dbReference type="PANTHER" id="PTHR12840">
    <property type="entry name" value="NADH-UBIQUINONE OXIDOREDUCTASE ASHI SUBUNIT"/>
    <property type="match status" value="1"/>
</dbReference>